<reference evidence="2" key="2">
    <citation type="journal article" date="2007" name="Science">
        <title>Draft genome sequence of the sexually transmitted pathogen Trichomonas vaginalis.</title>
        <authorList>
            <person name="Carlton J.M."/>
            <person name="Hirt R.P."/>
            <person name="Silva J.C."/>
            <person name="Delcher A.L."/>
            <person name="Schatz M."/>
            <person name="Zhao Q."/>
            <person name="Wortman J.R."/>
            <person name="Bidwell S.L."/>
            <person name="Alsmark U.C.M."/>
            <person name="Besteiro S."/>
            <person name="Sicheritz-Ponten T."/>
            <person name="Noel C.J."/>
            <person name="Dacks J.B."/>
            <person name="Foster P.G."/>
            <person name="Simillion C."/>
            <person name="Van de Peer Y."/>
            <person name="Miranda-Saavedra D."/>
            <person name="Barton G.J."/>
            <person name="Westrop G.D."/>
            <person name="Mueller S."/>
            <person name="Dessi D."/>
            <person name="Fiori P.L."/>
            <person name="Ren Q."/>
            <person name="Paulsen I."/>
            <person name="Zhang H."/>
            <person name="Bastida-Corcuera F.D."/>
            <person name="Simoes-Barbosa A."/>
            <person name="Brown M.T."/>
            <person name="Hayes R.D."/>
            <person name="Mukherjee M."/>
            <person name="Okumura C.Y."/>
            <person name="Schneider R."/>
            <person name="Smith A.J."/>
            <person name="Vanacova S."/>
            <person name="Villalvazo M."/>
            <person name="Haas B.J."/>
            <person name="Pertea M."/>
            <person name="Feldblyum T.V."/>
            <person name="Utterback T.R."/>
            <person name="Shu C.L."/>
            <person name="Osoegawa K."/>
            <person name="de Jong P.J."/>
            <person name="Hrdy I."/>
            <person name="Horvathova L."/>
            <person name="Zubacova Z."/>
            <person name="Dolezal P."/>
            <person name="Malik S.B."/>
            <person name="Logsdon J.M. Jr."/>
            <person name="Henze K."/>
            <person name="Gupta A."/>
            <person name="Wang C.C."/>
            <person name="Dunne R.L."/>
            <person name="Upcroft J.A."/>
            <person name="Upcroft P."/>
            <person name="White O."/>
            <person name="Salzberg S.L."/>
            <person name="Tang P."/>
            <person name="Chiu C.-H."/>
            <person name="Lee Y.-S."/>
            <person name="Embley T.M."/>
            <person name="Coombs G.H."/>
            <person name="Mottram J.C."/>
            <person name="Tachezy J."/>
            <person name="Fraser-Liggett C.M."/>
            <person name="Johnson P.J."/>
        </authorList>
    </citation>
    <scope>NUCLEOTIDE SEQUENCE [LARGE SCALE GENOMIC DNA]</scope>
    <source>
        <strain evidence="2">G3</strain>
    </source>
</reference>
<evidence type="ECO:0000256" key="1">
    <source>
        <dbReference type="ARBA" id="ARBA00006865"/>
    </source>
</evidence>
<dbReference type="AlphaFoldDB" id="A2FY44"/>
<dbReference type="Proteomes" id="UP000001542">
    <property type="component" value="Unassembled WGS sequence"/>
</dbReference>
<dbReference type="RefSeq" id="XP_001303107.1">
    <property type="nucleotide sequence ID" value="XM_001303106.1"/>
</dbReference>
<reference evidence="2" key="1">
    <citation type="submission" date="2006-10" db="EMBL/GenBank/DDBJ databases">
        <authorList>
            <person name="Amadeo P."/>
            <person name="Zhao Q."/>
            <person name="Wortman J."/>
            <person name="Fraser-Liggett C."/>
            <person name="Carlton J."/>
        </authorList>
    </citation>
    <scope>NUCLEOTIDE SEQUENCE</scope>
    <source>
        <strain evidence="2">G3</strain>
    </source>
</reference>
<keyword evidence="3" id="KW-1185">Reference proteome</keyword>
<comment type="similarity">
    <text evidence="1">Belongs to the glycosyl hydrolase 16 family.</text>
</comment>
<protein>
    <submittedName>
        <fullName evidence="2">Uncharacterized protein</fullName>
    </submittedName>
</protein>
<name>A2FY44_TRIV3</name>
<dbReference type="GO" id="GO:0005576">
    <property type="term" value="C:extracellular region"/>
    <property type="evidence" value="ECO:0000318"/>
    <property type="project" value="GO_Central"/>
</dbReference>
<organism evidence="2 3">
    <name type="scientific">Trichomonas vaginalis (strain ATCC PRA-98 / G3)</name>
    <dbReference type="NCBI Taxonomy" id="412133"/>
    <lineage>
        <taxon>Eukaryota</taxon>
        <taxon>Metamonada</taxon>
        <taxon>Parabasalia</taxon>
        <taxon>Trichomonadida</taxon>
        <taxon>Trichomonadidae</taxon>
        <taxon>Trichomonas</taxon>
    </lineage>
</organism>
<gene>
    <name evidence="2" type="ORF">TVAG_375680</name>
</gene>
<dbReference type="KEGG" id="tva:4747858"/>
<dbReference type="InterPro" id="IPR013320">
    <property type="entry name" value="ConA-like_dom_sf"/>
</dbReference>
<dbReference type="PANTHER" id="PTHR10963">
    <property type="entry name" value="GLYCOSYL HYDROLASE-RELATED"/>
    <property type="match status" value="1"/>
</dbReference>
<dbReference type="Gene3D" id="2.60.120.200">
    <property type="match status" value="1"/>
</dbReference>
<dbReference type="InterPro" id="IPR050546">
    <property type="entry name" value="Glycosyl_Hydrlase_16"/>
</dbReference>
<dbReference type="VEuPathDB" id="TrichDB:TVAG_375680"/>
<sequence length="133" mass="15738">MEYYRDRTVANLAWASSNRWQAVWESVSTPVSSDWKRNVENWENLYHLWRMDWDEDSIKLYLDGELCTIVSLSRTINQGQWKLVSNPFKYPHYLIVNLALGADSGGDIDDSAFPIRYCIDYIRIYQQGRYLSN</sequence>
<evidence type="ECO:0000313" key="3">
    <source>
        <dbReference type="Proteomes" id="UP000001542"/>
    </source>
</evidence>
<dbReference type="OrthoDB" id="419959at2759"/>
<dbReference type="VEuPathDB" id="TrichDB:TVAGG3_0645690"/>
<dbReference type="InParanoid" id="A2FY44"/>
<accession>A2FY44</accession>
<dbReference type="PANTHER" id="PTHR10963:SF55">
    <property type="entry name" value="GLYCOSIDE HYDROLASE FAMILY 16 PROTEIN"/>
    <property type="match status" value="1"/>
</dbReference>
<dbReference type="SUPFAM" id="SSF49899">
    <property type="entry name" value="Concanavalin A-like lectins/glucanases"/>
    <property type="match status" value="1"/>
</dbReference>
<evidence type="ECO:0000313" key="2">
    <source>
        <dbReference type="EMBL" id="EAX90177.1"/>
    </source>
</evidence>
<dbReference type="STRING" id="5722.A2FY44"/>
<proteinExistence type="inferred from homology"/>
<dbReference type="EMBL" id="DS114130">
    <property type="protein sequence ID" value="EAX90177.1"/>
    <property type="molecule type" value="Genomic_DNA"/>
</dbReference>